<dbReference type="EMBL" id="JBEPBX010000011">
    <property type="protein sequence ID" value="MER6614555.1"/>
    <property type="molecule type" value="Genomic_DNA"/>
</dbReference>
<comment type="subcellular location">
    <subcellularLocation>
        <location evidence="1">Membrane</location>
        <topology evidence="1">Multi-pass membrane protein</topology>
    </subcellularLocation>
</comment>
<dbReference type="InterPro" id="IPR052902">
    <property type="entry name" value="ABC-2_transporter"/>
</dbReference>
<organism evidence="7 8">
    <name type="scientific">Streptomyces xantholiticus</name>
    <dbReference type="NCBI Taxonomy" id="68285"/>
    <lineage>
        <taxon>Bacteria</taxon>
        <taxon>Bacillati</taxon>
        <taxon>Actinomycetota</taxon>
        <taxon>Actinomycetes</taxon>
        <taxon>Kitasatosporales</taxon>
        <taxon>Streptomycetaceae</taxon>
        <taxon>Streptomyces</taxon>
    </lineage>
</organism>
<accession>A0ABV1UVX6</accession>
<keyword evidence="8" id="KW-1185">Reference proteome</keyword>
<evidence type="ECO:0000256" key="4">
    <source>
        <dbReference type="ARBA" id="ARBA00023136"/>
    </source>
</evidence>
<keyword evidence="3 5" id="KW-1133">Transmembrane helix</keyword>
<feature type="transmembrane region" description="Helical" evidence="5">
    <location>
        <begin position="164"/>
        <end position="183"/>
    </location>
</feature>
<dbReference type="PANTHER" id="PTHR43027:SF2">
    <property type="entry name" value="TRANSPORT PERMEASE PROTEIN"/>
    <property type="match status" value="1"/>
</dbReference>
<feature type="transmembrane region" description="Helical" evidence="5">
    <location>
        <begin position="20"/>
        <end position="39"/>
    </location>
</feature>
<feature type="domain" description="ABC-2 type transporter transmembrane" evidence="6">
    <location>
        <begin position="4"/>
        <end position="210"/>
    </location>
</feature>
<gene>
    <name evidence="7" type="ORF">ABT276_14510</name>
</gene>
<evidence type="ECO:0000256" key="3">
    <source>
        <dbReference type="ARBA" id="ARBA00022989"/>
    </source>
</evidence>
<dbReference type="RefSeq" id="WP_351976371.1">
    <property type="nucleotide sequence ID" value="NZ_JBEPBX010000011.1"/>
</dbReference>
<feature type="transmembrane region" description="Helical" evidence="5">
    <location>
        <begin position="99"/>
        <end position="128"/>
    </location>
</feature>
<feature type="transmembrane region" description="Helical" evidence="5">
    <location>
        <begin position="134"/>
        <end position="157"/>
    </location>
</feature>
<feature type="transmembrane region" description="Helical" evidence="5">
    <location>
        <begin position="59"/>
        <end position="79"/>
    </location>
</feature>
<evidence type="ECO:0000313" key="8">
    <source>
        <dbReference type="Proteomes" id="UP001445472"/>
    </source>
</evidence>
<proteinExistence type="predicted"/>
<evidence type="ECO:0000256" key="5">
    <source>
        <dbReference type="SAM" id="Phobius"/>
    </source>
</evidence>
<evidence type="ECO:0000313" key="7">
    <source>
        <dbReference type="EMBL" id="MER6614555.1"/>
    </source>
</evidence>
<sequence>MRHMKALFRIEWKLFNRIKANYIFVLFVPLMLLVSMRFVQDQMELDKHGLNPGPLMVSTAVGILLIFSLYSSVTGLYVARREELVLKRLRTGEVSDPVILAGGASMYITIAVVQIVAVAVVLSVMFGVAPRQPLAAVAGLLTGVVLMTAMAAATAALCRTVESVLVATLPAVFVLPMISGIYIPREVLPEALGDALLFAPLSPTVDLVRSGWTGELTAAGASIRGVLAIAWTALFAWLAARRFRWEPRT</sequence>
<dbReference type="PANTHER" id="PTHR43027">
    <property type="entry name" value="DOXORUBICIN RESISTANCE ABC TRANSPORTER PERMEASE PROTEIN DRRC-RELATED"/>
    <property type="match status" value="1"/>
</dbReference>
<keyword evidence="4 5" id="KW-0472">Membrane</keyword>
<evidence type="ECO:0000256" key="1">
    <source>
        <dbReference type="ARBA" id="ARBA00004141"/>
    </source>
</evidence>
<evidence type="ECO:0000256" key="2">
    <source>
        <dbReference type="ARBA" id="ARBA00022692"/>
    </source>
</evidence>
<reference evidence="7 8" key="1">
    <citation type="submission" date="2024-06" db="EMBL/GenBank/DDBJ databases">
        <title>The Natural Products Discovery Center: Release of the First 8490 Sequenced Strains for Exploring Actinobacteria Biosynthetic Diversity.</title>
        <authorList>
            <person name="Kalkreuter E."/>
            <person name="Kautsar S.A."/>
            <person name="Yang D."/>
            <person name="Bader C.D."/>
            <person name="Teijaro C.N."/>
            <person name="Fluegel L."/>
            <person name="Davis C.M."/>
            <person name="Simpson J.R."/>
            <person name="Lauterbach L."/>
            <person name="Steele A.D."/>
            <person name="Gui C."/>
            <person name="Meng S."/>
            <person name="Li G."/>
            <person name="Viehrig K."/>
            <person name="Ye F."/>
            <person name="Su P."/>
            <person name="Kiefer A.F."/>
            <person name="Nichols A."/>
            <person name="Cepeda A.J."/>
            <person name="Yan W."/>
            <person name="Fan B."/>
            <person name="Jiang Y."/>
            <person name="Adhikari A."/>
            <person name="Zheng C.-J."/>
            <person name="Schuster L."/>
            <person name="Cowan T.M."/>
            <person name="Smanski M.J."/>
            <person name="Chevrette M.G."/>
            <person name="De Carvalho L.P.S."/>
            <person name="Shen B."/>
        </authorList>
    </citation>
    <scope>NUCLEOTIDE SEQUENCE [LARGE SCALE GENOMIC DNA]</scope>
    <source>
        <strain evidence="7 8">NPDC000837</strain>
    </source>
</reference>
<comment type="caution">
    <text evidence="7">The sequence shown here is derived from an EMBL/GenBank/DDBJ whole genome shotgun (WGS) entry which is preliminary data.</text>
</comment>
<feature type="transmembrane region" description="Helical" evidence="5">
    <location>
        <begin position="221"/>
        <end position="240"/>
    </location>
</feature>
<name>A0ABV1UVX6_9ACTN</name>
<dbReference type="Proteomes" id="UP001445472">
    <property type="component" value="Unassembled WGS sequence"/>
</dbReference>
<dbReference type="Pfam" id="PF01061">
    <property type="entry name" value="ABC2_membrane"/>
    <property type="match status" value="1"/>
</dbReference>
<keyword evidence="2 5" id="KW-0812">Transmembrane</keyword>
<dbReference type="InterPro" id="IPR013525">
    <property type="entry name" value="ABC2_TM"/>
</dbReference>
<evidence type="ECO:0000259" key="6">
    <source>
        <dbReference type="Pfam" id="PF01061"/>
    </source>
</evidence>
<protein>
    <submittedName>
        <fullName evidence="7">ABC transporter permease</fullName>
    </submittedName>
</protein>